<dbReference type="Proteomes" id="UP000014760">
    <property type="component" value="Unassembled WGS sequence"/>
</dbReference>
<name>R7T9Y2_CAPTE</name>
<dbReference type="InterPro" id="IPR023753">
    <property type="entry name" value="FAD/NAD-binding_dom"/>
</dbReference>
<protein>
    <recommendedName>
        <fullName evidence="1">FAD/NAD(P)-binding domain-containing protein</fullName>
    </recommendedName>
</protein>
<organism evidence="2">
    <name type="scientific">Capitella teleta</name>
    <name type="common">Polychaete worm</name>
    <dbReference type="NCBI Taxonomy" id="283909"/>
    <lineage>
        <taxon>Eukaryota</taxon>
        <taxon>Metazoa</taxon>
        <taxon>Spiralia</taxon>
        <taxon>Lophotrochozoa</taxon>
        <taxon>Annelida</taxon>
        <taxon>Polychaeta</taxon>
        <taxon>Sedentaria</taxon>
        <taxon>Scolecida</taxon>
        <taxon>Capitellidae</taxon>
        <taxon>Capitella</taxon>
    </lineage>
</organism>
<reference evidence="3" key="3">
    <citation type="submission" date="2015-06" db="UniProtKB">
        <authorList>
            <consortium name="EnsemblMetazoa"/>
        </authorList>
    </citation>
    <scope>IDENTIFICATION</scope>
</reference>
<sequence length="162" mass="18334">MTITELSTPDDIFKTFVQADTWREVTQTFQSLCDSLHVLADSKNLFSHLKEHLKCSDAVTVFKALDKRAQQREYEKGEICAGKKTLIIGAGPCGLRMAIECALLGSEVSVVEMRDYITRNNVLHLWPFVIHDLKALGTKVFYKRFCTGGLDHISQYSYLSIN</sequence>
<dbReference type="EnsemblMetazoa" id="CapteT216970">
    <property type="protein sequence ID" value="CapteP216970"/>
    <property type="gene ID" value="CapteG216970"/>
</dbReference>
<dbReference type="EMBL" id="KB311953">
    <property type="protein sequence ID" value="ELT88180.1"/>
    <property type="molecule type" value="Genomic_DNA"/>
</dbReference>
<reference evidence="4" key="1">
    <citation type="submission" date="2012-12" db="EMBL/GenBank/DDBJ databases">
        <authorList>
            <person name="Hellsten U."/>
            <person name="Grimwood J."/>
            <person name="Chapman J.A."/>
            <person name="Shapiro H."/>
            <person name="Aerts A."/>
            <person name="Otillar R.P."/>
            <person name="Terry A.Y."/>
            <person name="Boore J.L."/>
            <person name="Simakov O."/>
            <person name="Marletaz F."/>
            <person name="Cho S.-J."/>
            <person name="Edsinger-Gonzales E."/>
            <person name="Havlak P."/>
            <person name="Kuo D.-H."/>
            <person name="Larsson T."/>
            <person name="Lv J."/>
            <person name="Arendt D."/>
            <person name="Savage R."/>
            <person name="Osoegawa K."/>
            <person name="de Jong P."/>
            <person name="Lindberg D.R."/>
            <person name="Seaver E.C."/>
            <person name="Weisblat D.A."/>
            <person name="Putnam N.H."/>
            <person name="Grigoriev I.V."/>
            <person name="Rokhsar D.S."/>
        </authorList>
    </citation>
    <scope>NUCLEOTIDE SEQUENCE</scope>
    <source>
        <strain evidence="4">I ESC-2004</strain>
    </source>
</reference>
<accession>R7T9Y2</accession>
<evidence type="ECO:0000313" key="4">
    <source>
        <dbReference type="Proteomes" id="UP000014760"/>
    </source>
</evidence>
<dbReference type="OrthoDB" id="6280057at2759"/>
<evidence type="ECO:0000313" key="2">
    <source>
        <dbReference type="EMBL" id="ELT88180.1"/>
    </source>
</evidence>
<dbReference type="EMBL" id="AMQN01003500">
    <property type="status" value="NOT_ANNOTATED_CDS"/>
    <property type="molecule type" value="Genomic_DNA"/>
</dbReference>
<feature type="domain" description="FAD/NAD(P)-binding" evidence="1">
    <location>
        <begin position="71"/>
        <end position="121"/>
    </location>
</feature>
<dbReference type="STRING" id="283909.R7T9Y2"/>
<gene>
    <name evidence="2" type="ORF">CAPTEDRAFT_216970</name>
</gene>
<dbReference type="GO" id="GO:0016491">
    <property type="term" value="F:oxidoreductase activity"/>
    <property type="evidence" value="ECO:0007669"/>
    <property type="project" value="InterPro"/>
</dbReference>
<evidence type="ECO:0000313" key="3">
    <source>
        <dbReference type="EnsemblMetazoa" id="CapteP216970"/>
    </source>
</evidence>
<dbReference type="AlphaFoldDB" id="R7T9Y2"/>
<proteinExistence type="predicted"/>
<dbReference type="SUPFAM" id="SSF51905">
    <property type="entry name" value="FAD/NAD(P)-binding domain"/>
    <property type="match status" value="1"/>
</dbReference>
<reference evidence="2 4" key="2">
    <citation type="journal article" date="2013" name="Nature">
        <title>Insights into bilaterian evolution from three spiralian genomes.</title>
        <authorList>
            <person name="Simakov O."/>
            <person name="Marletaz F."/>
            <person name="Cho S.J."/>
            <person name="Edsinger-Gonzales E."/>
            <person name="Havlak P."/>
            <person name="Hellsten U."/>
            <person name="Kuo D.H."/>
            <person name="Larsson T."/>
            <person name="Lv J."/>
            <person name="Arendt D."/>
            <person name="Savage R."/>
            <person name="Osoegawa K."/>
            <person name="de Jong P."/>
            <person name="Grimwood J."/>
            <person name="Chapman J.A."/>
            <person name="Shapiro H."/>
            <person name="Aerts A."/>
            <person name="Otillar R.P."/>
            <person name="Terry A.Y."/>
            <person name="Boore J.L."/>
            <person name="Grigoriev I.V."/>
            <person name="Lindberg D.R."/>
            <person name="Seaver E.C."/>
            <person name="Weisblat D.A."/>
            <person name="Putnam N.H."/>
            <person name="Rokhsar D.S."/>
        </authorList>
    </citation>
    <scope>NUCLEOTIDE SEQUENCE</scope>
    <source>
        <strain evidence="2 4">I ESC-2004</strain>
    </source>
</reference>
<dbReference type="Gene3D" id="3.50.50.60">
    <property type="entry name" value="FAD/NAD(P)-binding domain"/>
    <property type="match status" value="1"/>
</dbReference>
<dbReference type="InterPro" id="IPR050540">
    <property type="entry name" value="F-actin_Monoox_Mical"/>
</dbReference>
<dbReference type="InterPro" id="IPR036188">
    <property type="entry name" value="FAD/NAD-bd_sf"/>
</dbReference>
<evidence type="ECO:0000259" key="1">
    <source>
        <dbReference type="Pfam" id="PF07992"/>
    </source>
</evidence>
<keyword evidence="4" id="KW-1185">Reference proteome</keyword>
<dbReference type="PANTHER" id="PTHR23167">
    <property type="entry name" value="CALPONIN HOMOLOGY DOMAIN-CONTAINING PROTEIN DDB_G0272472-RELATED"/>
    <property type="match status" value="1"/>
</dbReference>
<dbReference type="Pfam" id="PF07992">
    <property type="entry name" value="Pyr_redox_2"/>
    <property type="match status" value="1"/>
</dbReference>
<dbReference type="OMA" id="SIDHISW"/>
<dbReference type="HOGENOM" id="CLU_138766_0_0_1"/>
<dbReference type="PANTHER" id="PTHR23167:SF54">
    <property type="entry name" value="[F-ACTIN]-MONOOXYGENASE MICAL"/>
    <property type="match status" value="1"/>
</dbReference>